<feature type="transmembrane region" description="Helical" evidence="1">
    <location>
        <begin position="12"/>
        <end position="30"/>
    </location>
</feature>
<reference evidence="3" key="2">
    <citation type="journal article" date="2021" name="PeerJ">
        <title>Extensive microbial diversity within the chicken gut microbiome revealed by metagenomics and culture.</title>
        <authorList>
            <person name="Gilroy R."/>
            <person name="Ravi A."/>
            <person name="Getino M."/>
            <person name="Pursley I."/>
            <person name="Horton D.L."/>
            <person name="Alikhan N.F."/>
            <person name="Baker D."/>
            <person name="Gharbi K."/>
            <person name="Hall N."/>
            <person name="Watson M."/>
            <person name="Adriaenssens E.M."/>
            <person name="Foster-Nyarko E."/>
            <person name="Jarju S."/>
            <person name="Secka A."/>
            <person name="Antonio M."/>
            <person name="Oren A."/>
            <person name="Chaudhuri R.R."/>
            <person name="La Ragione R."/>
            <person name="Hildebrand F."/>
            <person name="Pallen M.J."/>
        </authorList>
    </citation>
    <scope>NUCLEOTIDE SEQUENCE</scope>
    <source>
        <strain evidence="3">G3-3990</strain>
    </source>
</reference>
<evidence type="ECO:0000256" key="1">
    <source>
        <dbReference type="SAM" id="Phobius"/>
    </source>
</evidence>
<dbReference type="SUPFAM" id="SSF48317">
    <property type="entry name" value="Acid phosphatase/Vanadium-dependent haloperoxidase"/>
    <property type="match status" value="1"/>
</dbReference>
<dbReference type="EMBL" id="JADIMG010000030">
    <property type="protein sequence ID" value="MBO8459243.1"/>
    <property type="molecule type" value="Genomic_DNA"/>
</dbReference>
<accession>A0A9D9N3W2</accession>
<dbReference type="InterPro" id="IPR000326">
    <property type="entry name" value="PAP2/HPO"/>
</dbReference>
<proteinExistence type="predicted"/>
<gene>
    <name evidence="3" type="ORF">IAA73_02780</name>
</gene>
<dbReference type="Pfam" id="PF01569">
    <property type="entry name" value="PAP2"/>
    <property type="match status" value="1"/>
</dbReference>
<sequence>MHGFSSVISESTIYLAAGIPVAMGITALATKNDALFKETLCYGVSLGLSIGLSYGLKYIVNRPRPYITHPDYINNLATEGSPSFPSTHTTIAFSVATSLTLMYPKWYVAVPSYIWAASVGYSRMNIGVHYPSDVLTGALLGAGSAYLTYELNKLLWKKTNNKPLIGLKAYQE</sequence>
<dbReference type="CDD" id="cd01610">
    <property type="entry name" value="PAP2_like"/>
    <property type="match status" value="1"/>
</dbReference>
<reference evidence="3" key="1">
    <citation type="submission" date="2020-10" db="EMBL/GenBank/DDBJ databases">
        <authorList>
            <person name="Gilroy R."/>
        </authorList>
    </citation>
    <scope>NUCLEOTIDE SEQUENCE</scope>
    <source>
        <strain evidence="3">G3-3990</strain>
    </source>
</reference>
<protein>
    <submittedName>
        <fullName evidence="3">Phosphatase PAP2 family protein</fullName>
    </submittedName>
</protein>
<dbReference type="AlphaFoldDB" id="A0A9D9N3W2"/>
<evidence type="ECO:0000313" key="3">
    <source>
        <dbReference type="EMBL" id="MBO8459243.1"/>
    </source>
</evidence>
<name>A0A9D9N3W2_9BACT</name>
<dbReference type="Proteomes" id="UP000823641">
    <property type="component" value="Unassembled WGS sequence"/>
</dbReference>
<dbReference type="Gene3D" id="1.20.144.10">
    <property type="entry name" value="Phosphatidic acid phosphatase type 2/haloperoxidase"/>
    <property type="match status" value="1"/>
</dbReference>
<dbReference type="SMART" id="SM00014">
    <property type="entry name" value="acidPPc"/>
    <property type="match status" value="1"/>
</dbReference>
<evidence type="ECO:0000259" key="2">
    <source>
        <dbReference type="SMART" id="SM00014"/>
    </source>
</evidence>
<keyword evidence="1" id="KW-0472">Membrane</keyword>
<keyword evidence="1" id="KW-1133">Transmembrane helix</keyword>
<feature type="domain" description="Phosphatidic acid phosphatase type 2/haloperoxidase" evidence="2">
    <location>
        <begin position="39"/>
        <end position="149"/>
    </location>
</feature>
<dbReference type="PANTHER" id="PTHR14969:SF13">
    <property type="entry name" value="AT30094P"/>
    <property type="match status" value="1"/>
</dbReference>
<dbReference type="PANTHER" id="PTHR14969">
    <property type="entry name" value="SPHINGOSINE-1-PHOSPHATE PHOSPHOHYDROLASE"/>
    <property type="match status" value="1"/>
</dbReference>
<feature type="transmembrane region" description="Helical" evidence="1">
    <location>
        <begin position="42"/>
        <end position="60"/>
    </location>
</feature>
<comment type="caution">
    <text evidence="3">The sequence shown here is derived from an EMBL/GenBank/DDBJ whole genome shotgun (WGS) entry which is preliminary data.</text>
</comment>
<keyword evidence="1" id="KW-0812">Transmembrane</keyword>
<organism evidence="3 4">
    <name type="scientific">Candidatus Gallipaludibacter merdavium</name>
    <dbReference type="NCBI Taxonomy" id="2840839"/>
    <lineage>
        <taxon>Bacteria</taxon>
        <taxon>Pseudomonadati</taxon>
        <taxon>Bacteroidota</taxon>
        <taxon>Bacteroidia</taxon>
        <taxon>Bacteroidales</taxon>
        <taxon>Candidatus Gallipaludibacter</taxon>
    </lineage>
</organism>
<evidence type="ECO:0000313" key="4">
    <source>
        <dbReference type="Proteomes" id="UP000823641"/>
    </source>
</evidence>
<dbReference type="InterPro" id="IPR036938">
    <property type="entry name" value="PAP2/HPO_sf"/>
</dbReference>